<evidence type="ECO:0000313" key="3">
    <source>
        <dbReference type="Proteomes" id="UP001568698"/>
    </source>
</evidence>
<keyword evidence="3" id="KW-1185">Reference proteome</keyword>
<feature type="coiled-coil region" evidence="1">
    <location>
        <begin position="8"/>
        <end position="64"/>
    </location>
</feature>
<evidence type="ECO:0008006" key="4">
    <source>
        <dbReference type="Google" id="ProtNLM"/>
    </source>
</evidence>
<reference evidence="2 3" key="1">
    <citation type="submission" date="2024-08" db="EMBL/GenBank/DDBJ databases">
        <title>Sulfate-reducing bacteria isolated from formation water of the oil field in Kazakhstan and description of Pseudodesulfovibrio sp.</title>
        <authorList>
            <person name="Bidzhieva S.K."/>
            <person name="Tourova T.P."/>
            <person name="Grouzdev D.S."/>
            <person name="Beletsky A.V."/>
            <person name="Sokolova D.S."/>
            <person name="Samigullina S.R."/>
            <person name="Poltaraus A.B."/>
            <person name="Avtukh A.N."/>
            <person name="Tereshina V.M."/>
            <person name="Zhaparov N.S."/>
            <person name="Mardanov A.V."/>
            <person name="Nazina T.N."/>
        </authorList>
    </citation>
    <scope>NUCLEOTIDE SEQUENCE [LARGE SCALE GENOMIC DNA]</scope>
    <source>
        <strain evidence="2 3">9FUS</strain>
    </source>
</reference>
<name>A0ABV4K5E4_9BACT</name>
<accession>A0ABV4K5E4</accession>
<evidence type="ECO:0000313" key="2">
    <source>
        <dbReference type="EMBL" id="MEZ7197260.1"/>
    </source>
</evidence>
<dbReference type="EMBL" id="JBGLYH010000028">
    <property type="protein sequence ID" value="MEZ7197260.1"/>
    <property type="molecule type" value="Genomic_DNA"/>
</dbReference>
<sequence>MSTRDEYIQKMKAKLDELNAEISRLEAKGRGAKADLRLRYEDEVRKLETRREEAEARLAEFRQAGESAWQDLKIGIQGAWDILEESIQSAKERF</sequence>
<proteinExistence type="predicted"/>
<keyword evidence="1" id="KW-0175">Coiled coil</keyword>
<dbReference type="Proteomes" id="UP001568698">
    <property type="component" value="Unassembled WGS sequence"/>
</dbReference>
<protein>
    <recommendedName>
        <fullName evidence="4">Coiled coil domain-containing protein</fullName>
    </recommendedName>
</protein>
<dbReference type="RefSeq" id="WP_371386781.1">
    <property type="nucleotide sequence ID" value="NZ_JBGLYH010000028.1"/>
</dbReference>
<gene>
    <name evidence="2" type="ORF">AB6M95_10905</name>
</gene>
<organism evidence="2 3">
    <name type="scientific">Pseudodesulfovibrio karagichevae</name>
    <dbReference type="NCBI Taxonomy" id="3239305"/>
    <lineage>
        <taxon>Bacteria</taxon>
        <taxon>Pseudomonadati</taxon>
        <taxon>Thermodesulfobacteriota</taxon>
        <taxon>Desulfovibrionia</taxon>
        <taxon>Desulfovibrionales</taxon>
        <taxon>Desulfovibrionaceae</taxon>
    </lineage>
</organism>
<comment type="caution">
    <text evidence="2">The sequence shown here is derived from an EMBL/GenBank/DDBJ whole genome shotgun (WGS) entry which is preliminary data.</text>
</comment>
<evidence type="ECO:0000256" key="1">
    <source>
        <dbReference type="SAM" id="Coils"/>
    </source>
</evidence>